<sequence length="131" mass="15215">MYPVLLKPSSIPDMLKSLYCDSKIIIGQSSEVLPIPGDSSHNLFPFDRLFQFSTLFQTNKYTTMNHLFCRGHWEYHKACRSGNLFIMKGGARCGVEITWDLSNKSFPLLSKFKTVSFLTMGELRRHQVRFW</sequence>
<reference evidence="1 2" key="1">
    <citation type="submission" date="2018-06" db="EMBL/GenBank/DDBJ databases">
        <title>A transcriptomic atlas of mushroom development highlights an independent origin of complex multicellularity.</title>
        <authorList>
            <consortium name="DOE Joint Genome Institute"/>
            <person name="Krizsan K."/>
            <person name="Almasi E."/>
            <person name="Merenyi Z."/>
            <person name="Sahu N."/>
            <person name="Viragh M."/>
            <person name="Koszo T."/>
            <person name="Mondo S."/>
            <person name="Kiss B."/>
            <person name="Balint B."/>
            <person name="Kues U."/>
            <person name="Barry K."/>
            <person name="Hegedus J.C."/>
            <person name="Henrissat B."/>
            <person name="Johnson J."/>
            <person name="Lipzen A."/>
            <person name="Ohm R."/>
            <person name="Nagy I."/>
            <person name="Pangilinan J."/>
            <person name="Yan J."/>
            <person name="Xiong Y."/>
            <person name="Grigoriev I.V."/>
            <person name="Hibbett D.S."/>
            <person name="Nagy L.G."/>
        </authorList>
    </citation>
    <scope>NUCLEOTIDE SEQUENCE [LARGE SCALE GENOMIC DNA]</scope>
    <source>
        <strain evidence="1 2">SZMC22713</strain>
    </source>
</reference>
<dbReference type="VEuPathDB" id="FungiDB:BD410DRAFT_195812"/>
<dbReference type="Proteomes" id="UP000294933">
    <property type="component" value="Unassembled WGS sequence"/>
</dbReference>
<evidence type="ECO:0000313" key="1">
    <source>
        <dbReference type="EMBL" id="TDL22746.1"/>
    </source>
</evidence>
<organism evidence="1 2">
    <name type="scientific">Rickenella mellea</name>
    <dbReference type="NCBI Taxonomy" id="50990"/>
    <lineage>
        <taxon>Eukaryota</taxon>
        <taxon>Fungi</taxon>
        <taxon>Dikarya</taxon>
        <taxon>Basidiomycota</taxon>
        <taxon>Agaricomycotina</taxon>
        <taxon>Agaricomycetes</taxon>
        <taxon>Hymenochaetales</taxon>
        <taxon>Rickenellaceae</taxon>
        <taxon>Rickenella</taxon>
    </lineage>
</organism>
<evidence type="ECO:0000313" key="2">
    <source>
        <dbReference type="Proteomes" id="UP000294933"/>
    </source>
</evidence>
<protein>
    <submittedName>
        <fullName evidence="1">Uncharacterized protein</fullName>
    </submittedName>
</protein>
<keyword evidence="2" id="KW-1185">Reference proteome</keyword>
<gene>
    <name evidence="1" type="ORF">BD410DRAFT_195812</name>
</gene>
<proteinExistence type="predicted"/>
<dbReference type="AlphaFoldDB" id="A0A4Y7Q605"/>
<accession>A0A4Y7Q605</accession>
<name>A0A4Y7Q605_9AGAM</name>
<dbReference type="EMBL" id="ML170173">
    <property type="protein sequence ID" value="TDL22746.1"/>
    <property type="molecule type" value="Genomic_DNA"/>
</dbReference>